<dbReference type="AlphaFoldDB" id="A0A139H4N1"/>
<evidence type="ECO:0000256" key="1">
    <source>
        <dbReference type="SAM" id="SignalP"/>
    </source>
</evidence>
<proteinExistence type="predicted"/>
<evidence type="ECO:0000313" key="3">
    <source>
        <dbReference type="Proteomes" id="UP000070133"/>
    </source>
</evidence>
<organism evidence="2 3">
    <name type="scientific">Pseudocercospora eumusae</name>
    <dbReference type="NCBI Taxonomy" id="321146"/>
    <lineage>
        <taxon>Eukaryota</taxon>
        <taxon>Fungi</taxon>
        <taxon>Dikarya</taxon>
        <taxon>Ascomycota</taxon>
        <taxon>Pezizomycotina</taxon>
        <taxon>Dothideomycetes</taxon>
        <taxon>Dothideomycetidae</taxon>
        <taxon>Mycosphaerellales</taxon>
        <taxon>Mycosphaerellaceae</taxon>
        <taxon>Pseudocercospora</taxon>
    </lineage>
</organism>
<accession>A0A139H4N1</accession>
<comment type="caution">
    <text evidence="2">The sequence shown here is derived from an EMBL/GenBank/DDBJ whole genome shotgun (WGS) entry which is preliminary data.</text>
</comment>
<keyword evidence="1" id="KW-0732">Signal</keyword>
<feature type="chain" id="PRO_5007806447" evidence="1">
    <location>
        <begin position="24"/>
        <end position="462"/>
    </location>
</feature>
<reference evidence="2 3" key="1">
    <citation type="submission" date="2015-07" db="EMBL/GenBank/DDBJ databases">
        <title>Comparative genomics of the Sigatoka disease complex on banana suggests a link between parallel evolutionary changes in Pseudocercospora fijiensis and Pseudocercospora eumusae and increased virulence on the banana host.</title>
        <authorList>
            <person name="Chang T.-C."/>
            <person name="Salvucci A."/>
            <person name="Crous P.W."/>
            <person name="Stergiopoulos I."/>
        </authorList>
    </citation>
    <scope>NUCLEOTIDE SEQUENCE [LARGE SCALE GENOMIC DNA]</scope>
    <source>
        <strain evidence="2 3">CBS 114824</strain>
    </source>
</reference>
<protein>
    <submittedName>
        <fullName evidence="2">Uncharacterized protein</fullName>
    </submittedName>
</protein>
<keyword evidence="3" id="KW-1185">Reference proteome</keyword>
<sequence length="462" mass="52005">MREWVRNALWLLFGLAYYYSAIPRHGDPRADRSTDADADADADANAKANAQVTETLLHALHHDCFPPPSTLSATATATANDTLRHLERILWPLASHHTHWLKDLPIRAPLPPYDWETSVLAARVAHYDEDNIQPPRQALLNHARTLLQRHRHRQRASTSSYSPAAQWHARWQRCTDTHDALIHLPRCLSDATWYSVPPLLPTWLPPLASANSELRYLDQILSEGLTLATSVCHDLAALLNDTQDLDSQVLEHRRNAVDRLVAFAARGQDDPKNLRRLITSYASHLLTHLSLSSVSAALSASLDLCYHQVAYHHRLRDGLQKQRALLTQQAFTAPEFMSAQIQAYIDDFAEPFARSLKSAATLGAHRWACAWGFEHLHRPTPLPTESDCSWDNTTALLHRALRLEGLSWILVTDRLEPWQLNADEDFGERFVREDWGSVFGKRRNGCLAILKGAAGTMAGPLP</sequence>
<dbReference type="Proteomes" id="UP000070133">
    <property type="component" value="Unassembled WGS sequence"/>
</dbReference>
<dbReference type="OrthoDB" id="10378056at2759"/>
<gene>
    <name evidence="2" type="ORF">AC578_6817</name>
</gene>
<feature type="signal peptide" evidence="1">
    <location>
        <begin position="1"/>
        <end position="23"/>
    </location>
</feature>
<dbReference type="EMBL" id="LFZN01000144">
    <property type="protein sequence ID" value="KXS97404.1"/>
    <property type="molecule type" value="Genomic_DNA"/>
</dbReference>
<evidence type="ECO:0000313" key="2">
    <source>
        <dbReference type="EMBL" id="KXS97404.1"/>
    </source>
</evidence>
<name>A0A139H4N1_9PEZI</name>